<dbReference type="STRING" id="2045.KR76_16690"/>
<dbReference type="AlphaFoldDB" id="A0A0C5WYX3"/>
<feature type="region of interest" description="Disordered" evidence="1">
    <location>
        <begin position="129"/>
        <end position="186"/>
    </location>
</feature>
<gene>
    <name evidence="2" type="ORF">KR76_16690</name>
</gene>
<dbReference type="HOGENOM" id="CLU_923881_0_0_11"/>
<reference evidence="2 3" key="1">
    <citation type="journal article" date="2015" name="Genome Announc.">
        <title>Complete Genome Sequence of Steroid-Transforming Nocardioides simplex VKM Ac-2033D.</title>
        <authorList>
            <person name="Shtratnikova V.Y."/>
            <person name="Schelkunov M.I."/>
            <person name="Pekov Y.A."/>
            <person name="Fokina V.V."/>
            <person name="Logacheva M.D."/>
            <person name="Sokolov S.L."/>
            <person name="Bragin E.Y."/>
            <person name="Ashapkin V.V."/>
            <person name="Donova M.V."/>
        </authorList>
    </citation>
    <scope>NUCLEOTIDE SEQUENCE [LARGE SCALE GENOMIC DNA]</scope>
    <source>
        <strain evidence="2 3">VKM Ac-2033D</strain>
    </source>
</reference>
<feature type="compositionally biased region" description="Pro residues" evidence="1">
    <location>
        <begin position="162"/>
        <end position="174"/>
    </location>
</feature>
<dbReference type="GeneID" id="96612893"/>
<accession>A0A0C5WYX3</accession>
<sequence length="301" mass="34017">MSWMKVDDRLHAHRKTRILLRSNPDGVLRDAAPMGLWVLAGSWAGQNDTTGWIPVDELERFDDNWKGHAERLVAADFWWPEERSGEAGYAFIDWTDWNISKDRQSEDGKYGNHVKWHVKRGIVKPGCEFCPEDPESGSDSPPDSGAISGADRVGDSGLSPTPTRPEPDPNPKTPLRPKSENEREDVERICQHLADRIEANGSKRPAIVKGWRTSARLLLDRDGRTEEQVHRAIDWCQDHDFWRSNILSMPKLREKYDQIRLQAQQGQAGNVIPYPTDRPPAAGEIAHDGSLLPPLPKGVFE</sequence>
<evidence type="ECO:0000313" key="2">
    <source>
        <dbReference type="EMBL" id="AJR18523.1"/>
    </source>
</evidence>
<dbReference type="KEGG" id="psim:KR76_16690"/>
<evidence type="ECO:0000313" key="3">
    <source>
        <dbReference type="Proteomes" id="UP000030300"/>
    </source>
</evidence>
<proteinExistence type="predicted"/>
<name>A0A0C5WYX3_NOCSI</name>
<keyword evidence="3" id="KW-1185">Reference proteome</keyword>
<dbReference type="EMBL" id="CP009896">
    <property type="protein sequence ID" value="AJR18523.1"/>
    <property type="molecule type" value="Genomic_DNA"/>
</dbReference>
<feature type="compositionally biased region" description="Basic and acidic residues" evidence="1">
    <location>
        <begin position="177"/>
        <end position="186"/>
    </location>
</feature>
<dbReference type="Proteomes" id="UP000030300">
    <property type="component" value="Chromosome"/>
</dbReference>
<dbReference type="RefSeq" id="WP_052138787.1">
    <property type="nucleotide sequence ID" value="NZ_BJMC01000027.1"/>
</dbReference>
<organism evidence="2 3">
    <name type="scientific">Nocardioides simplex</name>
    <name type="common">Arthrobacter simplex</name>
    <dbReference type="NCBI Taxonomy" id="2045"/>
    <lineage>
        <taxon>Bacteria</taxon>
        <taxon>Bacillati</taxon>
        <taxon>Actinomycetota</taxon>
        <taxon>Actinomycetes</taxon>
        <taxon>Propionibacteriales</taxon>
        <taxon>Nocardioidaceae</taxon>
        <taxon>Pimelobacter</taxon>
    </lineage>
</organism>
<evidence type="ECO:0000256" key="1">
    <source>
        <dbReference type="SAM" id="MobiDB-lite"/>
    </source>
</evidence>
<protein>
    <submittedName>
        <fullName evidence="2">Protein gp49, replication initiation</fullName>
    </submittedName>
</protein>